<evidence type="ECO:0000256" key="1">
    <source>
        <dbReference type="ARBA" id="ARBA00009005"/>
    </source>
</evidence>
<dbReference type="PROSITE" id="PS50020">
    <property type="entry name" value="WW_DOMAIN_2"/>
    <property type="match status" value="1"/>
</dbReference>
<gene>
    <name evidence="4" type="ORF">BCR33DRAFT_714433</name>
</gene>
<evidence type="ECO:0000256" key="2">
    <source>
        <dbReference type="SAM" id="MobiDB-lite"/>
    </source>
</evidence>
<feature type="domain" description="WW" evidence="3">
    <location>
        <begin position="73"/>
        <end position="107"/>
    </location>
</feature>
<feature type="region of interest" description="Disordered" evidence="2">
    <location>
        <begin position="54"/>
        <end position="73"/>
    </location>
</feature>
<name>A0A1Y2CPE7_9FUNG</name>
<comment type="similarity">
    <text evidence="1">Belongs to the peptidase C14B family.</text>
</comment>
<dbReference type="SMART" id="SM00456">
    <property type="entry name" value="WW"/>
    <property type="match status" value="1"/>
</dbReference>
<organism evidence="4 5">
    <name type="scientific">Rhizoclosmatium globosum</name>
    <dbReference type="NCBI Taxonomy" id="329046"/>
    <lineage>
        <taxon>Eukaryota</taxon>
        <taxon>Fungi</taxon>
        <taxon>Fungi incertae sedis</taxon>
        <taxon>Chytridiomycota</taxon>
        <taxon>Chytridiomycota incertae sedis</taxon>
        <taxon>Chytridiomycetes</taxon>
        <taxon>Chytridiales</taxon>
        <taxon>Chytriomycetaceae</taxon>
        <taxon>Rhizoclosmatium</taxon>
    </lineage>
</organism>
<dbReference type="InterPro" id="IPR050452">
    <property type="entry name" value="Metacaspase"/>
</dbReference>
<accession>A0A1Y2CPE7</accession>
<dbReference type="GO" id="GO:0004197">
    <property type="term" value="F:cysteine-type endopeptidase activity"/>
    <property type="evidence" value="ECO:0007669"/>
    <property type="project" value="InterPro"/>
</dbReference>
<dbReference type="CDD" id="cd00201">
    <property type="entry name" value="WW"/>
    <property type="match status" value="1"/>
</dbReference>
<feature type="region of interest" description="Disordered" evidence="2">
    <location>
        <begin position="96"/>
        <end position="122"/>
    </location>
</feature>
<feature type="region of interest" description="Disordered" evidence="2">
    <location>
        <begin position="14"/>
        <end position="42"/>
    </location>
</feature>
<proteinExistence type="inferred from homology"/>
<dbReference type="PANTHER" id="PTHR48104">
    <property type="entry name" value="METACASPASE-4"/>
    <property type="match status" value="1"/>
</dbReference>
<dbReference type="Proteomes" id="UP000193642">
    <property type="component" value="Unassembled WGS sequence"/>
</dbReference>
<protein>
    <recommendedName>
        <fullName evidence="3">WW domain-containing protein</fullName>
    </recommendedName>
</protein>
<dbReference type="Gene3D" id="2.20.70.10">
    <property type="match status" value="1"/>
</dbReference>
<dbReference type="GO" id="GO:0006508">
    <property type="term" value="P:proteolysis"/>
    <property type="evidence" value="ECO:0007669"/>
    <property type="project" value="InterPro"/>
</dbReference>
<dbReference type="PANTHER" id="PTHR48104:SF30">
    <property type="entry name" value="METACASPASE-1"/>
    <property type="match status" value="1"/>
</dbReference>
<dbReference type="AlphaFoldDB" id="A0A1Y2CPE7"/>
<dbReference type="SUPFAM" id="SSF51045">
    <property type="entry name" value="WW domain"/>
    <property type="match status" value="1"/>
</dbReference>
<reference evidence="4 5" key="1">
    <citation type="submission" date="2016-07" db="EMBL/GenBank/DDBJ databases">
        <title>Pervasive Adenine N6-methylation of Active Genes in Fungi.</title>
        <authorList>
            <consortium name="DOE Joint Genome Institute"/>
            <person name="Mondo S.J."/>
            <person name="Dannebaum R.O."/>
            <person name="Kuo R.C."/>
            <person name="Labutti K."/>
            <person name="Haridas S."/>
            <person name="Kuo A."/>
            <person name="Salamov A."/>
            <person name="Ahrendt S.R."/>
            <person name="Lipzen A."/>
            <person name="Sullivan W."/>
            <person name="Andreopoulos W.B."/>
            <person name="Clum A."/>
            <person name="Lindquist E."/>
            <person name="Daum C."/>
            <person name="Ramamoorthy G.K."/>
            <person name="Gryganskyi A."/>
            <person name="Culley D."/>
            <person name="Magnuson J.K."/>
            <person name="James T.Y."/>
            <person name="O'Malley M.A."/>
            <person name="Stajich J.E."/>
            <person name="Spatafora J.W."/>
            <person name="Visel A."/>
            <person name="Grigoriev I.V."/>
        </authorList>
    </citation>
    <scope>NUCLEOTIDE SEQUENCE [LARGE SCALE GENOMIC DNA]</scope>
    <source>
        <strain evidence="4 5">JEL800</strain>
    </source>
</reference>
<dbReference type="GO" id="GO:0005737">
    <property type="term" value="C:cytoplasm"/>
    <property type="evidence" value="ECO:0007669"/>
    <property type="project" value="TreeGrafter"/>
</dbReference>
<dbReference type="InterPro" id="IPR036020">
    <property type="entry name" value="WW_dom_sf"/>
</dbReference>
<dbReference type="STRING" id="329046.A0A1Y2CPE7"/>
<evidence type="ECO:0000313" key="5">
    <source>
        <dbReference type="Proteomes" id="UP000193642"/>
    </source>
</evidence>
<dbReference type="EMBL" id="MCGO01000011">
    <property type="protein sequence ID" value="ORY48714.1"/>
    <property type="molecule type" value="Genomic_DNA"/>
</dbReference>
<dbReference type="Pfam" id="PF00656">
    <property type="entry name" value="Peptidase_C14"/>
    <property type="match status" value="1"/>
</dbReference>
<evidence type="ECO:0000259" key="3">
    <source>
        <dbReference type="PROSITE" id="PS50020"/>
    </source>
</evidence>
<sequence>MNFNIDNLLNKVLGGQPQQQQQQQQYQQYPGQQQYQPQPQYQQPAFLQQNQGYPGQMVQQQPPPPQPQAQGQVVLPPGWVSQWSAQYNTPFYVNTATGQTQWTPPVPQQPQYQPQPQYQQQQPQYQQQQVMQPQQAPVLPAGKRKALYIGINYVGTKNACNVKAFMDSQAQWESTVLVDTPQNQSTPYYPTRQNILNAMHWLVASAQPGDRLFFHYSGHGGQKADQDGDEADGFDETIFPVDHERAGVIIDDEMHRIMCQSLPQGAYLFAILDCCHSGTILDLPFTYVLDKNDQVVEVDNRKEAGKALLQAALSFARNDKMGALQSAMTAGKFIMNEINNPGGQNQQQQQQIQGEGLKTNGNKVTRGTIVSLTGCRDDQTSADAFIQGRNTGAMSWAFMEAIRRLPQPTYVQLLREIRVLLYGKYEQVPQLSAGFHMDLNTRFIL</sequence>
<dbReference type="Gene3D" id="3.40.50.1460">
    <property type="match status" value="1"/>
</dbReference>
<feature type="compositionally biased region" description="Low complexity" evidence="2">
    <location>
        <begin position="109"/>
        <end position="122"/>
    </location>
</feature>
<comment type="caution">
    <text evidence="4">The sequence shown here is derived from an EMBL/GenBank/DDBJ whole genome shotgun (WGS) entry which is preliminary data.</text>
</comment>
<dbReference type="OrthoDB" id="3223806at2759"/>
<dbReference type="PROSITE" id="PS01159">
    <property type="entry name" value="WW_DOMAIN_1"/>
    <property type="match status" value="1"/>
</dbReference>
<dbReference type="InterPro" id="IPR001202">
    <property type="entry name" value="WW_dom"/>
</dbReference>
<dbReference type="Pfam" id="PF00397">
    <property type="entry name" value="WW"/>
    <property type="match status" value="1"/>
</dbReference>
<evidence type="ECO:0000313" key="4">
    <source>
        <dbReference type="EMBL" id="ORY48714.1"/>
    </source>
</evidence>
<keyword evidence="5" id="KW-1185">Reference proteome</keyword>
<dbReference type="InterPro" id="IPR011600">
    <property type="entry name" value="Pept_C14_caspase"/>
</dbReference>